<feature type="domain" description="Inositolphosphotransferase Aur1/Ipt1" evidence="2">
    <location>
        <begin position="112"/>
        <end position="283"/>
    </location>
</feature>
<dbReference type="Pfam" id="PF14378">
    <property type="entry name" value="PAP2_3"/>
    <property type="match status" value="1"/>
</dbReference>
<keyword evidence="1" id="KW-1133">Transmembrane helix</keyword>
<feature type="transmembrane region" description="Helical" evidence="1">
    <location>
        <begin position="31"/>
        <end position="51"/>
    </location>
</feature>
<proteinExistence type="predicted"/>
<keyword evidence="4" id="KW-1185">Reference proteome</keyword>
<dbReference type="AlphaFoldDB" id="A0A2A4B706"/>
<dbReference type="GO" id="GO:0016020">
    <property type="term" value="C:membrane"/>
    <property type="evidence" value="ECO:0007669"/>
    <property type="project" value="UniProtKB-SubCell"/>
</dbReference>
<reference evidence="3 4" key="1">
    <citation type="submission" date="2017-09" db="EMBL/GenBank/DDBJ databases">
        <title>Sphingomonas spermidinifaciens 9NM-10, whole genome shotgun sequence.</title>
        <authorList>
            <person name="Feng G."/>
            <person name="Zhu H."/>
        </authorList>
    </citation>
    <scope>NUCLEOTIDE SEQUENCE [LARGE SCALE GENOMIC DNA]</scope>
    <source>
        <strain evidence="3 4">9NM-10</strain>
    </source>
</reference>
<dbReference type="OrthoDB" id="7584858at2"/>
<evidence type="ECO:0000259" key="2">
    <source>
        <dbReference type="Pfam" id="PF14378"/>
    </source>
</evidence>
<evidence type="ECO:0000256" key="1">
    <source>
        <dbReference type="SAM" id="Phobius"/>
    </source>
</evidence>
<evidence type="ECO:0000313" key="3">
    <source>
        <dbReference type="EMBL" id="PCD03569.1"/>
    </source>
</evidence>
<accession>A0A2A4B706</accession>
<feature type="transmembrane region" description="Helical" evidence="1">
    <location>
        <begin position="245"/>
        <end position="262"/>
    </location>
</feature>
<dbReference type="RefSeq" id="WP_096341972.1">
    <property type="nucleotide sequence ID" value="NZ_NWMW01000001.1"/>
</dbReference>
<keyword evidence="1" id="KW-0472">Membrane</keyword>
<feature type="transmembrane region" description="Helical" evidence="1">
    <location>
        <begin position="159"/>
        <end position="186"/>
    </location>
</feature>
<dbReference type="EMBL" id="NWMW01000001">
    <property type="protein sequence ID" value="PCD03569.1"/>
    <property type="molecule type" value="Genomic_DNA"/>
</dbReference>
<feature type="transmembrane region" description="Helical" evidence="1">
    <location>
        <begin position="216"/>
        <end position="238"/>
    </location>
</feature>
<gene>
    <name evidence="3" type="ORF">COC42_04170</name>
</gene>
<sequence>MAYRQAATAVAIAWIALLAVAMPAAGLSLALGPLAIAALLFPLLALATPHLTRRGLAARRPRLVAAIGSAGMLAGVSLLGAITSYIIAASTTGWADAQLIALGGPLESWWPAYWRVFELNRWIGVPLGWAYLSIFFTPTLLAAAMAWRGQQARLDRLVLAFALALLVTNALFAFAPATSAGAHFLAPDDPLMPQPGFMHIAVIEALREGRLTTIDLGALCGLIAFPSFHAATAVLFIWASWTSGWMRFVFVPVNLMMLAATPTTGGHYLIECIAGILVAASALGATRLAAHGPRIRWRARAMAAT</sequence>
<dbReference type="Proteomes" id="UP000218366">
    <property type="component" value="Unassembled WGS sequence"/>
</dbReference>
<name>A0A2A4B706_9SPHN</name>
<keyword evidence="1" id="KW-0812">Transmembrane</keyword>
<feature type="transmembrane region" description="Helical" evidence="1">
    <location>
        <begin position="63"/>
        <end position="87"/>
    </location>
</feature>
<dbReference type="InterPro" id="IPR026841">
    <property type="entry name" value="Aur1/Ipt1"/>
</dbReference>
<evidence type="ECO:0000313" key="4">
    <source>
        <dbReference type="Proteomes" id="UP000218366"/>
    </source>
</evidence>
<feature type="transmembrane region" description="Helical" evidence="1">
    <location>
        <begin position="268"/>
        <end position="290"/>
    </location>
</feature>
<comment type="caution">
    <text evidence="3">The sequence shown here is derived from an EMBL/GenBank/DDBJ whole genome shotgun (WGS) entry which is preliminary data.</text>
</comment>
<organism evidence="3 4">
    <name type="scientific">Sphingomonas spermidinifaciens</name>
    <dbReference type="NCBI Taxonomy" id="1141889"/>
    <lineage>
        <taxon>Bacteria</taxon>
        <taxon>Pseudomonadati</taxon>
        <taxon>Pseudomonadota</taxon>
        <taxon>Alphaproteobacteria</taxon>
        <taxon>Sphingomonadales</taxon>
        <taxon>Sphingomonadaceae</taxon>
        <taxon>Sphingomonas</taxon>
    </lineage>
</organism>
<feature type="transmembrane region" description="Helical" evidence="1">
    <location>
        <begin position="128"/>
        <end position="147"/>
    </location>
</feature>
<protein>
    <recommendedName>
        <fullName evidence="2">Inositolphosphotransferase Aur1/Ipt1 domain-containing protein</fullName>
    </recommendedName>
</protein>